<keyword evidence="4 7" id="KW-1015">Disulfide bond</keyword>
<feature type="domain" description="Thioredoxin" evidence="8">
    <location>
        <begin position="1"/>
        <end position="104"/>
    </location>
</feature>
<comment type="similarity">
    <text evidence="1 6">Belongs to the thioredoxin family.</text>
</comment>
<keyword evidence="3" id="KW-0249">Electron transport</keyword>
<proteinExistence type="inferred from homology"/>
<dbReference type="GO" id="GO:0005829">
    <property type="term" value="C:cytosol"/>
    <property type="evidence" value="ECO:0007669"/>
    <property type="project" value="TreeGrafter"/>
</dbReference>
<evidence type="ECO:0000256" key="4">
    <source>
        <dbReference type="ARBA" id="ARBA00023157"/>
    </source>
</evidence>
<evidence type="ECO:0000313" key="10">
    <source>
        <dbReference type="Proteomes" id="UP000317944"/>
    </source>
</evidence>
<evidence type="ECO:0000256" key="5">
    <source>
        <dbReference type="ARBA" id="ARBA00023284"/>
    </source>
</evidence>
<accession>A0A544UT06</accession>
<evidence type="ECO:0000256" key="1">
    <source>
        <dbReference type="ARBA" id="ARBA00008987"/>
    </source>
</evidence>
<evidence type="ECO:0000259" key="8">
    <source>
        <dbReference type="PROSITE" id="PS51352"/>
    </source>
</evidence>
<dbReference type="Proteomes" id="UP000317944">
    <property type="component" value="Unassembled WGS sequence"/>
</dbReference>
<sequence>MSIAHVTTKQELGEHLKTEKIVLINFWAEWCSPCKMFGMVLNQLNEEFSDKVKILRVNVDNSPELAAEYQVLGIPHSRLIIHNKLHEPIVGYVPFENLKQIIGV</sequence>
<feature type="disulfide bond" description="Redox-active" evidence="7">
    <location>
        <begin position="31"/>
        <end position="34"/>
    </location>
</feature>
<dbReference type="SUPFAM" id="SSF52833">
    <property type="entry name" value="Thioredoxin-like"/>
    <property type="match status" value="1"/>
</dbReference>
<dbReference type="GO" id="GO:0015035">
    <property type="term" value="F:protein-disulfide reductase activity"/>
    <property type="evidence" value="ECO:0007669"/>
    <property type="project" value="InterPro"/>
</dbReference>
<dbReference type="OrthoDB" id="9790390at2"/>
<dbReference type="InterPro" id="IPR013766">
    <property type="entry name" value="Thioredoxin_domain"/>
</dbReference>
<evidence type="ECO:0000256" key="2">
    <source>
        <dbReference type="ARBA" id="ARBA00022448"/>
    </source>
</evidence>
<dbReference type="PIRSF" id="PIRSF000077">
    <property type="entry name" value="Thioredoxin"/>
    <property type="match status" value="1"/>
</dbReference>
<dbReference type="InterPro" id="IPR036249">
    <property type="entry name" value="Thioredoxin-like_sf"/>
</dbReference>
<dbReference type="PANTHER" id="PTHR45663">
    <property type="entry name" value="GEO12009P1"/>
    <property type="match status" value="1"/>
</dbReference>
<dbReference type="CDD" id="cd02947">
    <property type="entry name" value="TRX_family"/>
    <property type="match status" value="1"/>
</dbReference>
<dbReference type="Pfam" id="PF00085">
    <property type="entry name" value="Thioredoxin"/>
    <property type="match status" value="1"/>
</dbReference>
<evidence type="ECO:0000313" key="9">
    <source>
        <dbReference type="EMBL" id="TQR36985.1"/>
    </source>
</evidence>
<protein>
    <recommendedName>
        <fullName evidence="6">Thioredoxin</fullName>
    </recommendedName>
</protein>
<keyword evidence="2" id="KW-0813">Transport</keyword>
<organism evidence="9 10">
    <name type="scientific">Lysinibacillus sphaericus</name>
    <name type="common">Bacillus sphaericus</name>
    <dbReference type="NCBI Taxonomy" id="1421"/>
    <lineage>
        <taxon>Bacteria</taxon>
        <taxon>Bacillati</taxon>
        <taxon>Bacillota</taxon>
        <taxon>Bacilli</taxon>
        <taxon>Bacillales</taxon>
        <taxon>Bacillaceae</taxon>
        <taxon>Lysinibacillus</taxon>
    </lineage>
</organism>
<dbReference type="EMBL" id="SADV01000003">
    <property type="protein sequence ID" value="TQR36985.1"/>
    <property type="molecule type" value="Genomic_DNA"/>
</dbReference>
<dbReference type="InterPro" id="IPR005746">
    <property type="entry name" value="Thioredoxin"/>
</dbReference>
<evidence type="ECO:0000256" key="6">
    <source>
        <dbReference type="PIRNR" id="PIRNR000077"/>
    </source>
</evidence>
<comment type="caution">
    <text evidence="9">The sequence shown here is derived from an EMBL/GenBank/DDBJ whole genome shotgun (WGS) entry which is preliminary data.</text>
</comment>
<name>A0A544UT06_LYSSH</name>
<reference evidence="9 10" key="1">
    <citation type="submission" date="2018-03" db="EMBL/GenBank/DDBJ databases">
        <title>Aerobic endospore-forming bacteria genome sequencing and assembly.</title>
        <authorList>
            <person name="Cavalcante D.A."/>
            <person name="Driks A."/>
            <person name="Putonti C."/>
            <person name="De-Souza M.T."/>
        </authorList>
    </citation>
    <scope>NUCLEOTIDE SEQUENCE [LARGE SCALE GENOMIC DNA]</scope>
    <source>
        <strain evidence="9 10">SDF0037</strain>
    </source>
</reference>
<dbReference type="PANTHER" id="PTHR45663:SF11">
    <property type="entry name" value="GEO12009P1"/>
    <property type="match status" value="1"/>
</dbReference>
<evidence type="ECO:0000256" key="7">
    <source>
        <dbReference type="PIRSR" id="PIRSR000077-4"/>
    </source>
</evidence>
<keyword evidence="5 7" id="KW-0676">Redox-active center</keyword>
<dbReference type="PROSITE" id="PS51352">
    <property type="entry name" value="THIOREDOXIN_2"/>
    <property type="match status" value="1"/>
</dbReference>
<gene>
    <name evidence="9" type="ORF">C7Y47_04565</name>
</gene>
<evidence type="ECO:0000256" key="3">
    <source>
        <dbReference type="ARBA" id="ARBA00022982"/>
    </source>
</evidence>
<dbReference type="RefSeq" id="WP_142507680.1">
    <property type="nucleotide sequence ID" value="NZ_SADV01000003.1"/>
</dbReference>
<dbReference type="AlphaFoldDB" id="A0A544UT06"/>
<dbReference type="GO" id="GO:0045454">
    <property type="term" value="P:cell redox homeostasis"/>
    <property type="evidence" value="ECO:0007669"/>
    <property type="project" value="TreeGrafter"/>
</dbReference>
<dbReference type="Gene3D" id="3.40.30.10">
    <property type="entry name" value="Glutaredoxin"/>
    <property type="match status" value="1"/>
</dbReference>